<dbReference type="Proteomes" id="UP000649151">
    <property type="component" value="Unassembled WGS sequence"/>
</dbReference>
<dbReference type="NCBIfam" id="TIGR01099">
    <property type="entry name" value="galU"/>
    <property type="match status" value="1"/>
</dbReference>
<organism evidence="8 9">
    <name type="scientific">Clostridium facile</name>
    <dbReference type="NCBI Taxonomy" id="2763035"/>
    <lineage>
        <taxon>Bacteria</taxon>
        <taxon>Bacillati</taxon>
        <taxon>Bacillota</taxon>
        <taxon>Clostridia</taxon>
        <taxon>Eubacteriales</taxon>
        <taxon>Clostridiaceae</taxon>
        <taxon>Clostridium</taxon>
    </lineage>
</organism>
<dbReference type="RefSeq" id="WP_069986725.1">
    <property type="nucleotide sequence ID" value="NZ_JACOQK010000001.1"/>
</dbReference>
<dbReference type="Pfam" id="PF00483">
    <property type="entry name" value="NTP_transferase"/>
    <property type="match status" value="1"/>
</dbReference>
<evidence type="ECO:0000313" key="9">
    <source>
        <dbReference type="Proteomes" id="UP000649151"/>
    </source>
</evidence>
<dbReference type="CDD" id="cd02541">
    <property type="entry name" value="UGPase_prokaryotic"/>
    <property type="match status" value="1"/>
</dbReference>
<proteinExistence type="inferred from homology"/>
<evidence type="ECO:0000256" key="3">
    <source>
        <dbReference type="ARBA" id="ARBA00022679"/>
    </source>
</evidence>
<evidence type="ECO:0000256" key="2">
    <source>
        <dbReference type="ARBA" id="ARBA00012415"/>
    </source>
</evidence>
<dbReference type="EMBL" id="JACOQK010000001">
    <property type="protein sequence ID" value="MBC5787666.1"/>
    <property type="molecule type" value="Genomic_DNA"/>
</dbReference>
<evidence type="ECO:0000256" key="1">
    <source>
        <dbReference type="ARBA" id="ARBA00006890"/>
    </source>
</evidence>
<gene>
    <name evidence="8" type="primary">galU</name>
    <name evidence="8" type="ORF">H8Z77_06490</name>
</gene>
<dbReference type="GO" id="GO:0003983">
    <property type="term" value="F:UTP:glucose-1-phosphate uridylyltransferase activity"/>
    <property type="evidence" value="ECO:0007669"/>
    <property type="project" value="UniProtKB-EC"/>
</dbReference>
<evidence type="ECO:0000259" key="7">
    <source>
        <dbReference type="Pfam" id="PF00483"/>
    </source>
</evidence>
<dbReference type="Gene3D" id="3.90.550.10">
    <property type="entry name" value="Spore Coat Polysaccharide Biosynthesis Protein SpsA, Chain A"/>
    <property type="match status" value="1"/>
</dbReference>
<dbReference type="PANTHER" id="PTHR43197:SF1">
    <property type="entry name" value="UTP--GLUCOSE-1-PHOSPHATE URIDYLYLTRANSFERASE"/>
    <property type="match status" value="1"/>
</dbReference>
<protein>
    <recommendedName>
        <fullName evidence="2 6">UTP--glucose-1-phosphate uridylyltransferase</fullName>
        <ecNumber evidence="2 6">2.7.7.9</ecNumber>
    </recommendedName>
    <alternativeName>
        <fullName evidence="6">UDP-glucose pyrophosphorylase</fullName>
    </alternativeName>
</protein>
<evidence type="ECO:0000256" key="6">
    <source>
        <dbReference type="RuleBase" id="RU361259"/>
    </source>
</evidence>
<dbReference type="PANTHER" id="PTHR43197">
    <property type="entry name" value="UTP--GLUCOSE-1-PHOSPHATE URIDYLYLTRANSFERASE"/>
    <property type="match status" value="1"/>
</dbReference>
<accession>A0ABR7IR84</accession>
<keyword evidence="4 6" id="KW-0548">Nucleotidyltransferase</keyword>
<dbReference type="SUPFAM" id="SSF53448">
    <property type="entry name" value="Nucleotide-diphospho-sugar transferases"/>
    <property type="match status" value="1"/>
</dbReference>
<dbReference type="EC" id="2.7.7.9" evidence="2 6"/>
<keyword evidence="3 6" id="KW-0808">Transferase</keyword>
<evidence type="ECO:0000256" key="5">
    <source>
        <dbReference type="ARBA" id="ARBA00048128"/>
    </source>
</evidence>
<evidence type="ECO:0000256" key="4">
    <source>
        <dbReference type="ARBA" id="ARBA00022695"/>
    </source>
</evidence>
<comment type="similarity">
    <text evidence="1 6">Belongs to the UDPGP type 2 family.</text>
</comment>
<dbReference type="InterPro" id="IPR005835">
    <property type="entry name" value="NTP_transferase_dom"/>
</dbReference>
<name>A0ABR7IR84_9CLOT</name>
<dbReference type="InterPro" id="IPR029044">
    <property type="entry name" value="Nucleotide-diphossugar_trans"/>
</dbReference>
<sequence>MKRIRKAVIPAAGLGTRVLPASKAMPKEMLAIVDKPAIQYIVEEAVQSGIEEILIITSRGKTTVEDHFDRAPELEATLLARGKQDIYDEIVSISNLANISYIRQKETKGLGHAILCAKAFVGDEPFAVLYGDDVIRADYPVCRQLCDAYEEFGLGVVGIKEVSEEAIQKYSSMKVQPVRDNLFKISDMIEKPTPDKIMSLYSILGRCVLPPEIFNILEKTPAGTGGEIQLTDAMKKLAQVKGMIGVDFVGKRYDMGNKLGILQAIVEVGLEHKEVGESFRSYLKEISKTL</sequence>
<reference evidence="8 9" key="1">
    <citation type="submission" date="2020-08" db="EMBL/GenBank/DDBJ databases">
        <title>Genome public.</title>
        <authorList>
            <person name="Liu C."/>
            <person name="Sun Q."/>
        </authorList>
    </citation>
    <scope>NUCLEOTIDE SEQUENCE [LARGE SCALE GENOMIC DNA]</scope>
    <source>
        <strain evidence="8 9">NSJ-27</strain>
    </source>
</reference>
<dbReference type="InterPro" id="IPR005771">
    <property type="entry name" value="GalU_uridylyltTrfase_bac/arc"/>
</dbReference>
<evidence type="ECO:0000313" key="8">
    <source>
        <dbReference type="EMBL" id="MBC5787666.1"/>
    </source>
</evidence>
<comment type="caution">
    <text evidence="8">The sequence shown here is derived from an EMBL/GenBank/DDBJ whole genome shotgun (WGS) entry which is preliminary data.</text>
</comment>
<comment type="catalytic activity">
    <reaction evidence="5 6">
        <text>alpha-D-glucose 1-phosphate + UTP + H(+) = UDP-alpha-D-glucose + diphosphate</text>
        <dbReference type="Rhea" id="RHEA:19889"/>
        <dbReference type="ChEBI" id="CHEBI:15378"/>
        <dbReference type="ChEBI" id="CHEBI:33019"/>
        <dbReference type="ChEBI" id="CHEBI:46398"/>
        <dbReference type="ChEBI" id="CHEBI:58601"/>
        <dbReference type="ChEBI" id="CHEBI:58885"/>
        <dbReference type="EC" id="2.7.7.9"/>
    </reaction>
</comment>
<feature type="domain" description="Nucleotidyl transferase" evidence="7">
    <location>
        <begin position="6"/>
        <end position="264"/>
    </location>
</feature>
<keyword evidence="9" id="KW-1185">Reference proteome</keyword>